<dbReference type="PANTHER" id="PTHR47623">
    <property type="entry name" value="OS09G0287300 PROTEIN"/>
    <property type="match status" value="1"/>
</dbReference>
<dbReference type="RefSeq" id="WP_090877614.1">
    <property type="nucleotide sequence ID" value="NZ_FMXQ01000006.1"/>
</dbReference>
<sequence length="181" mass="19463">MLQLLLLRHAKSEWDKPGIRDIDRPLAPRGQRAAADMARAILNAGLLPDRVLCSPATRTRETLAALRPYLGKENEVIFVDGLYESSPRDYLRAIAQLGGDADTLMVIGHNPATQGTAMALAGAGEPAVLADIAAGYPTGALTVIAFDREDWMDITARGGRVTGFIKPRDLEGEASGENRQD</sequence>
<dbReference type="InterPro" id="IPR029033">
    <property type="entry name" value="His_PPase_superfam"/>
</dbReference>
<dbReference type="Proteomes" id="UP000199071">
    <property type="component" value="Unassembled WGS sequence"/>
</dbReference>
<dbReference type="CDD" id="cd07067">
    <property type="entry name" value="HP_PGM_like"/>
    <property type="match status" value="1"/>
</dbReference>
<name>A0A1G6D8E8_9HYPH</name>
<keyword evidence="2" id="KW-1185">Reference proteome</keyword>
<accession>A0A1G6D8E8</accession>
<dbReference type="EMBL" id="FMXQ01000006">
    <property type="protein sequence ID" value="SDB41422.1"/>
    <property type="molecule type" value="Genomic_DNA"/>
</dbReference>
<proteinExistence type="predicted"/>
<dbReference type="Pfam" id="PF00300">
    <property type="entry name" value="His_Phos_1"/>
    <property type="match status" value="1"/>
</dbReference>
<dbReference type="OrthoDB" id="9810154at2"/>
<dbReference type="InterPro" id="IPR013078">
    <property type="entry name" value="His_Pase_superF_clade-1"/>
</dbReference>
<organism evidence="1 2">
    <name type="scientific">Bauldia litoralis</name>
    <dbReference type="NCBI Taxonomy" id="665467"/>
    <lineage>
        <taxon>Bacteria</taxon>
        <taxon>Pseudomonadati</taxon>
        <taxon>Pseudomonadota</taxon>
        <taxon>Alphaproteobacteria</taxon>
        <taxon>Hyphomicrobiales</taxon>
        <taxon>Kaistiaceae</taxon>
        <taxon>Bauldia</taxon>
    </lineage>
</organism>
<dbReference type="SUPFAM" id="SSF53254">
    <property type="entry name" value="Phosphoglycerate mutase-like"/>
    <property type="match status" value="1"/>
</dbReference>
<reference evidence="1 2" key="1">
    <citation type="submission" date="2016-10" db="EMBL/GenBank/DDBJ databases">
        <authorList>
            <person name="de Groot N.N."/>
        </authorList>
    </citation>
    <scope>NUCLEOTIDE SEQUENCE [LARGE SCALE GENOMIC DNA]</scope>
    <source>
        <strain evidence="1 2">ATCC 35022</strain>
    </source>
</reference>
<dbReference type="STRING" id="665467.SAMN02982931_03148"/>
<gene>
    <name evidence="1" type="ORF">SAMN02982931_03148</name>
</gene>
<dbReference type="AlphaFoldDB" id="A0A1G6D8E8"/>
<evidence type="ECO:0000313" key="1">
    <source>
        <dbReference type="EMBL" id="SDB41422.1"/>
    </source>
</evidence>
<dbReference type="PANTHER" id="PTHR47623:SF1">
    <property type="entry name" value="OS09G0287300 PROTEIN"/>
    <property type="match status" value="1"/>
</dbReference>
<protein>
    <submittedName>
        <fullName evidence="1">Phosphohistidine phosphatase</fullName>
    </submittedName>
</protein>
<dbReference type="SMART" id="SM00855">
    <property type="entry name" value="PGAM"/>
    <property type="match status" value="1"/>
</dbReference>
<dbReference type="Gene3D" id="3.40.50.1240">
    <property type="entry name" value="Phosphoglycerate mutase-like"/>
    <property type="match status" value="1"/>
</dbReference>
<evidence type="ECO:0000313" key="2">
    <source>
        <dbReference type="Proteomes" id="UP000199071"/>
    </source>
</evidence>